<evidence type="ECO:0000313" key="2">
    <source>
        <dbReference type="Proteomes" id="UP000270094"/>
    </source>
</evidence>
<accession>A0A3P7K843</accession>
<dbReference type="EMBL" id="UYYB01000330">
    <property type="protein sequence ID" value="VDM65228.1"/>
    <property type="molecule type" value="Genomic_DNA"/>
</dbReference>
<gene>
    <name evidence="1" type="ORF">SVUK_LOCUS226</name>
</gene>
<dbReference type="Proteomes" id="UP000270094">
    <property type="component" value="Unassembled WGS sequence"/>
</dbReference>
<organism evidence="1 2">
    <name type="scientific">Strongylus vulgaris</name>
    <name type="common">Blood worm</name>
    <dbReference type="NCBI Taxonomy" id="40348"/>
    <lineage>
        <taxon>Eukaryota</taxon>
        <taxon>Metazoa</taxon>
        <taxon>Ecdysozoa</taxon>
        <taxon>Nematoda</taxon>
        <taxon>Chromadorea</taxon>
        <taxon>Rhabditida</taxon>
        <taxon>Rhabditina</taxon>
        <taxon>Rhabditomorpha</taxon>
        <taxon>Strongyloidea</taxon>
        <taxon>Strongylidae</taxon>
        <taxon>Strongylus</taxon>
    </lineage>
</organism>
<proteinExistence type="predicted"/>
<protein>
    <submittedName>
        <fullName evidence="1">Uncharacterized protein</fullName>
    </submittedName>
</protein>
<name>A0A3P7K843_STRVU</name>
<reference evidence="1 2" key="1">
    <citation type="submission" date="2018-11" db="EMBL/GenBank/DDBJ databases">
        <authorList>
            <consortium name="Pathogen Informatics"/>
        </authorList>
    </citation>
    <scope>NUCLEOTIDE SEQUENCE [LARGE SCALE GENOMIC DNA]</scope>
</reference>
<dbReference type="AlphaFoldDB" id="A0A3P7K843"/>
<sequence length="86" mass="9709">MSNSLNVGLPVSQSAVIRGMWFAARSAYQTCVNAKMASSAIQTENAKDQDMIANKYASQMCRYRTYMNLMIIMATYDFQSDNNIVY</sequence>
<keyword evidence="2" id="KW-1185">Reference proteome</keyword>
<evidence type="ECO:0000313" key="1">
    <source>
        <dbReference type="EMBL" id="VDM65228.1"/>
    </source>
</evidence>